<comment type="similarity">
    <text evidence="1">Belongs to the LysR transcriptional regulatory family.</text>
</comment>
<dbReference type="PANTHER" id="PTHR30126">
    <property type="entry name" value="HTH-TYPE TRANSCRIPTIONAL REGULATOR"/>
    <property type="match status" value="1"/>
</dbReference>
<dbReference type="PANTHER" id="PTHR30126:SF88">
    <property type="entry name" value="TRANSCRIPTIONAL REGULATOR-RELATED"/>
    <property type="match status" value="1"/>
</dbReference>
<evidence type="ECO:0000256" key="1">
    <source>
        <dbReference type="ARBA" id="ARBA00009437"/>
    </source>
</evidence>
<sequence length="75" mass="8297">MKAPNATLDQWRTLYAVIEHGSLEKAADALYRSQSAVSYTLSRLQSQLGVSLLRKSGRRTVLTEAGWPCCPTRTS</sequence>
<dbReference type="InterPro" id="IPR000847">
    <property type="entry name" value="LysR_HTH_N"/>
</dbReference>
<reference evidence="5" key="1">
    <citation type="submission" date="2019-11" db="EMBL/GenBank/DDBJ databases">
        <title>Genomes of ocular Pseudomonas aeruginosa isolates.</title>
        <authorList>
            <person name="Khan M."/>
            <person name="Rice S.A."/>
            <person name="Willcox M.D.P."/>
            <person name="Stapleton F."/>
        </authorList>
    </citation>
    <scope>NUCLEOTIDE SEQUENCE</scope>
    <source>
        <strain evidence="5">PA206</strain>
    </source>
</reference>
<evidence type="ECO:0000313" key="5">
    <source>
        <dbReference type="EMBL" id="MUI60162.1"/>
    </source>
</evidence>
<evidence type="ECO:0000256" key="3">
    <source>
        <dbReference type="ARBA" id="ARBA00023163"/>
    </source>
</evidence>
<dbReference type="GO" id="GO:0003700">
    <property type="term" value="F:DNA-binding transcription factor activity"/>
    <property type="evidence" value="ECO:0007669"/>
    <property type="project" value="InterPro"/>
</dbReference>
<evidence type="ECO:0000259" key="4">
    <source>
        <dbReference type="PROSITE" id="PS50931"/>
    </source>
</evidence>
<dbReference type="Gene3D" id="1.10.10.10">
    <property type="entry name" value="Winged helix-like DNA-binding domain superfamily/Winged helix DNA-binding domain"/>
    <property type="match status" value="1"/>
</dbReference>
<dbReference type="InterPro" id="IPR036390">
    <property type="entry name" value="WH_DNA-bd_sf"/>
</dbReference>
<dbReference type="RefSeq" id="WP_057388932.1">
    <property type="nucleotide sequence ID" value="NZ_BSBA01000017.1"/>
</dbReference>
<dbReference type="AlphaFoldDB" id="A0A6A9K551"/>
<dbReference type="EMBL" id="WOAJ01000008">
    <property type="protein sequence ID" value="MUI60162.1"/>
    <property type="molecule type" value="Genomic_DNA"/>
</dbReference>
<dbReference type="SUPFAM" id="SSF46785">
    <property type="entry name" value="Winged helix' DNA-binding domain"/>
    <property type="match status" value="1"/>
</dbReference>
<gene>
    <name evidence="5" type="ORF">GNQ20_20345</name>
</gene>
<accession>A0A6A9K551</accession>
<organism evidence="5">
    <name type="scientific">Pseudomonas aeruginosa</name>
    <dbReference type="NCBI Taxonomy" id="287"/>
    <lineage>
        <taxon>Bacteria</taxon>
        <taxon>Pseudomonadati</taxon>
        <taxon>Pseudomonadota</taxon>
        <taxon>Gammaproteobacteria</taxon>
        <taxon>Pseudomonadales</taxon>
        <taxon>Pseudomonadaceae</taxon>
        <taxon>Pseudomonas</taxon>
    </lineage>
</organism>
<dbReference type="GO" id="GO:0000976">
    <property type="term" value="F:transcription cis-regulatory region binding"/>
    <property type="evidence" value="ECO:0007669"/>
    <property type="project" value="TreeGrafter"/>
</dbReference>
<dbReference type="Pfam" id="PF00126">
    <property type="entry name" value="HTH_1"/>
    <property type="match status" value="1"/>
</dbReference>
<proteinExistence type="inferred from homology"/>
<dbReference type="PRINTS" id="PR00039">
    <property type="entry name" value="HTHLYSR"/>
</dbReference>
<dbReference type="PROSITE" id="PS50931">
    <property type="entry name" value="HTH_LYSR"/>
    <property type="match status" value="1"/>
</dbReference>
<protein>
    <submittedName>
        <fullName evidence="5">LysR family transcriptional regulator</fullName>
    </submittedName>
</protein>
<dbReference type="InterPro" id="IPR036388">
    <property type="entry name" value="WH-like_DNA-bd_sf"/>
</dbReference>
<evidence type="ECO:0000256" key="2">
    <source>
        <dbReference type="ARBA" id="ARBA00023015"/>
    </source>
</evidence>
<keyword evidence="2" id="KW-0805">Transcription regulation</keyword>
<comment type="caution">
    <text evidence="5">The sequence shown here is derived from an EMBL/GenBank/DDBJ whole genome shotgun (WGS) entry which is preliminary data.</text>
</comment>
<name>A0A6A9K551_PSEAI</name>
<feature type="domain" description="HTH lysR-type" evidence="4">
    <location>
        <begin position="7"/>
        <end position="63"/>
    </location>
</feature>
<keyword evidence="3" id="KW-0804">Transcription</keyword>